<feature type="transmembrane region" description="Helical" evidence="8">
    <location>
        <begin position="269"/>
        <end position="287"/>
    </location>
</feature>
<proteinExistence type="inferred from homology"/>
<feature type="transmembrane region" description="Helical" evidence="8">
    <location>
        <begin position="347"/>
        <end position="363"/>
    </location>
</feature>
<feature type="transmembrane region" description="Helical" evidence="8">
    <location>
        <begin position="318"/>
        <end position="335"/>
    </location>
</feature>
<gene>
    <name evidence="9" type="ordered locus">Sinac_3794</name>
</gene>
<dbReference type="Proteomes" id="UP000010798">
    <property type="component" value="Chromosome"/>
</dbReference>
<feature type="transmembrane region" description="Helical" evidence="8">
    <location>
        <begin position="236"/>
        <end position="262"/>
    </location>
</feature>
<evidence type="ECO:0000256" key="5">
    <source>
        <dbReference type="ARBA" id="ARBA00022989"/>
    </source>
</evidence>
<dbReference type="RefSeq" id="WP_015247166.1">
    <property type="nucleotide sequence ID" value="NC_019892.1"/>
</dbReference>
<protein>
    <recommendedName>
        <fullName evidence="11">DUF2029 domain-containing protein</fullName>
    </recommendedName>
</protein>
<feature type="transmembrane region" description="Helical" evidence="8">
    <location>
        <begin position="12"/>
        <end position="28"/>
    </location>
</feature>
<evidence type="ECO:0000256" key="3">
    <source>
        <dbReference type="ARBA" id="ARBA00022679"/>
    </source>
</evidence>
<evidence type="ECO:0000313" key="10">
    <source>
        <dbReference type="Proteomes" id="UP000010798"/>
    </source>
</evidence>
<dbReference type="STRING" id="886293.Sinac_3794"/>
<sequence length="449" mass="49307">MMGIGREGLNSARAIVSATLVLVAYAAIFDLLDRYDWDQAFVRFACLASLLAMTLGTRRRPGDTPPRAMGEFTAIVAPALTVLALNWGIYKSLADLDKPPVVDIGQTTQEAARLVFLDGQNPYQSRTIAVLGDNPSMWGFKYGPTMILGYAISAVTPTNGIKYTSLVYLGVTVVLVFLLGRGRGEMSESTATAWFCCTLMLLPNRLWHELFHQGANDIFPVMLILGSILAVRRKSWALAGLLAGLSLSAKVSPAIFYLFLFVRRRPEPRFVAGFAAGLVPLLPFLAWDPGALFRNVVLFHSTKAADSTSLYSLTPKELHFAFTAIQLMAIALVVAKNFYTRIDYRSLVFWYLVLTLLCEMSYREVHGNHLIWFMPFAALQFGWNRHAFLPNIASALRSLGDGLSAPSRLVTDGARLPEGWPTNGEVAGEAHLPEALEVRTLRGGSGKAQ</sequence>
<comment type="similarity">
    <text evidence="7">Belongs to the glycosyltransferase 87 family.</text>
</comment>
<reference evidence="9 10" key="1">
    <citation type="submission" date="2012-02" db="EMBL/GenBank/DDBJ databases">
        <title>Complete sequence of chromosome of Singulisphaera acidiphila DSM 18658.</title>
        <authorList>
            <consortium name="US DOE Joint Genome Institute (JGI-PGF)"/>
            <person name="Lucas S."/>
            <person name="Copeland A."/>
            <person name="Lapidus A."/>
            <person name="Glavina del Rio T."/>
            <person name="Dalin E."/>
            <person name="Tice H."/>
            <person name="Bruce D."/>
            <person name="Goodwin L."/>
            <person name="Pitluck S."/>
            <person name="Peters L."/>
            <person name="Ovchinnikova G."/>
            <person name="Chertkov O."/>
            <person name="Kyrpides N."/>
            <person name="Mavromatis K."/>
            <person name="Ivanova N."/>
            <person name="Brettin T."/>
            <person name="Detter J.C."/>
            <person name="Han C."/>
            <person name="Larimer F."/>
            <person name="Land M."/>
            <person name="Hauser L."/>
            <person name="Markowitz V."/>
            <person name="Cheng J.-F."/>
            <person name="Hugenholtz P."/>
            <person name="Woyke T."/>
            <person name="Wu D."/>
            <person name="Tindall B."/>
            <person name="Pomrenke H."/>
            <person name="Brambilla E."/>
            <person name="Klenk H.-P."/>
            <person name="Eisen J.A."/>
        </authorList>
    </citation>
    <scope>NUCLEOTIDE SEQUENCE [LARGE SCALE GENOMIC DNA]</scope>
    <source>
        <strain evidence="10">ATCC BAA-1392 / DSM 18658 / VKM B-2454 / MOB10</strain>
    </source>
</reference>
<feature type="transmembrane region" description="Helical" evidence="8">
    <location>
        <begin position="40"/>
        <end position="57"/>
    </location>
</feature>
<dbReference type="KEGG" id="saci:Sinac_3794"/>
<dbReference type="OrthoDB" id="5914350at2"/>
<evidence type="ECO:0008006" key="11">
    <source>
        <dbReference type="Google" id="ProtNLM"/>
    </source>
</evidence>
<dbReference type="HOGENOM" id="CLU_609565_0_0_0"/>
<keyword evidence="3" id="KW-0808">Transferase</keyword>
<dbReference type="eggNOG" id="ENOG5033V0H">
    <property type="taxonomic scope" value="Bacteria"/>
</dbReference>
<name>L0DFJ0_SINAD</name>
<feature type="transmembrane region" description="Helical" evidence="8">
    <location>
        <begin position="163"/>
        <end position="180"/>
    </location>
</feature>
<accession>L0DFJ0</accession>
<feature type="transmembrane region" description="Helical" evidence="8">
    <location>
        <begin position="210"/>
        <end position="230"/>
    </location>
</feature>
<comment type="subcellular location">
    <subcellularLocation>
        <location evidence="1">Cell membrane</location>
        <topology evidence="1">Multi-pass membrane protein</topology>
    </subcellularLocation>
</comment>
<evidence type="ECO:0000256" key="8">
    <source>
        <dbReference type="SAM" id="Phobius"/>
    </source>
</evidence>
<keyword evidence="6 8" id="KW-0472">Membrane</keyword>
<keyword evidence="5 8" id="KW-1133">Transmembrane helix</keyword>
<dbReference type="GO" id="GO:0005886">
    <property type="term" value="C:plasma membrane"/>
    <property type="evidence" value="ECO:0007669"/>
    <property type="project" value="UniProtKB-SubCell"/>
</dbReference>
<dbReference type="InterPro" id="IPR018584">
    <property type="entry name" value="GT87"/>
</dbReference>
<organism evidence="9 10">
    <name type="scientific">Singulisphaera acidiphila (strain ATCC BAA-1392 / DSM 18658 / VKM B-2454 / MOB10)</name>
    <dbReference type="NCBI Taxonomy" id="886293"/>
    <lineage>
        <taxon>Bacteria</taxon>
        <taxon>Pseudomonadati</taxon>
        <taxon>Planctomycetota</taxon>
        <taxon>Planctomycetia</taxon>
        <taxon>Isosphaerales</taxon>
        <taxon>Isosphaeraceae</taxon>
        <taxon>Singulisphaera</taxon>
    </lineage>
</organism>
<dbReference type="Pfam" id="PF09594">
    <property type="entry name" value="GT87"/>
    <property type="match status" value="1"/>
</dbReference>
<evidence type="ECO:0000256" key="1">
    <source>
        <dbReference type="ARBA" id="ARBA00004651"/>
    </source>
</evidence>
<evidence type="ECO:0000256" key="4">
    <source>
        <dbReference type="ARBA" id="ARBA00022692"/>
    </source>
</evidence>
<feature type="transmembrane region" description="Helical" evidence="8">
    <location>
        <begin position="69"/>
        <end position="90"/>
    </location>
</feature>
<evidence type="ECO:0000256" key="7">
    <source>
        <dbReference type="ARBA" id="ARBA00024033"/>
    </source>
</evidence>
<evidence type="ECO:0000256" key="2">
    <source>
        <dbReference type="ARBA" id="ARBA00022475"/>
    </source>
</evidence>
<evidence type="ECO:0000313" key="9">
    <source>
        <dbReference type="EMBL" id="AGA28027.1"/>
    </source>
</evidence>
<keyword evidence="2" id="KW-1003">Cell membrane</keyword>
<keyword evidence="4 8" id="KW-0812">Transmembrane</keyword>
<dbReference type="AlphaFoldDB" id="L0DFJ0"/>
<evidence type="ECO:0000256" key="6">
    <source>
        <dbReference type="ARBA" id="ARBA00023136"/>
    </source>
</evidence>
<dbReference type="GO" id="GO:0016758">
    <property type="term" value="F:hexosyltransferase activity"/>
    <property type="evidence" value="ECO:0007669"/>
    <property type="project" value="InterPro"/>
</dbReference>
<dbReference type="EMBL" id="CP003364">
    <property type="protein sequence ID" value="AGA28027.1"/>
    <property type="molecule type" value="Genomic_DNA"/>
</dbReference>
<keyword evidence="10" id="KW-1185">Reference proteome</keyword>